<reference evidence="7" key="1">
    <citation type="submission" date="2018-09" db="EMBL/GenBank/DDBJ databases">
        <authorList>
            <person name="Zhu H."/>
        </authorList>
    </citation>
    <scope>NUCLEOTIDE SEQUENCE [LARGE SCALE GENOMIC DNA]</scope>
    <source>
        <strain evidence="7">K2W31S-8</strain>
    </source>
</reference>
<protein>
    <submittedName>
        <fullName evidence="6">Isoprenylcysteine carboxylmethyltransferase family protein</fullName>
    </submittedName>
</protein>
<evidence type="ECO:0000256" key="1">
    <source>
        <dbReference type="ARBA" id="ARBA00004127"/>
    </source>
</evidence>
<keyword evidence="6" id="KW-0808">Transferase</keyword>
<dbReference type="Pfam" id="PF04191">
    <property type="entry name" value="PEMT"/>
    <property type="match status" value="1"/>
</dbReference>
<evidence type="ECO:0000256" key="2">
    <source>
        <dbReference type="ARBA" id="ARBA00022692"/>
    </source>
</evidence>
<dbReference type="OrthoDB" id="9811969at2"/>
<dbReference type="RefSeq" id="WP_119893914.1">
    <property type="nucleotide sequence ID" value="NZ_CP032419.1"/>
</dbReference>
<dbReference type="Proteomes" id="UP000265560">
    <property type="component" value="Chromosome"/>
</dbReference>
<comment type="subcellular location">
    <subcellularLocation>
        <location evidence="1">Endomembrane system</location>
        <topology evidence="1">Multi-pass membrane protein</topology>
    </subcellularLocation>
</comment>
<dbReference type="KEGG" id="pcav:D3880_13255"/>
<dbReference type="Gene3D" id="1.20.120.1630">
    <property type="match status" value="1"/>
</dbReference>
<dbReference type="GO" id="GO:0008168">
    <property type="term" value="F:methyltransferase activity"/>
    <property type="evidence" value="ECO:0007669"/>
    <property type="project" value="UniProtKB-KW"/>
</dbReference>
<sequence length="149" mass="16653">MFIRALLAFLALPGVVAFAVPLIWLAVSAHTRLVSPFGLVPLSIGCFALLWCARDFYVAGKGTLAPWAPPVHLVVVGLYRYTRNPMYIAVILILLGWALSFGLQGLFIYSIAVASAFHLRVVLGEEPWLARTHGAQWRDYASRVPRWFW</sequence>
<dbReference type="EMBL" id="CP032419">
    <property type="protein sequence ID" value="AYC33256.1"/>
    <property type="molecule type" value="Genomic_DNA"/>
</dbReference>
<name>A0A385Z2E4_9PSED</name>
<keyword evidence="6" id="KW-0489">Methyltransferase</keyword>
<evidence type="ECO:0000256" key="5">
    <source>
        <dbReference type="SAM" id="Phobius"/>
    </source>
</evidence>
<evidence type="ECO:0000256" key="3">
    <source>
        <dbReference type="ARBA" id="ARBA00022989"/>
    </source>
</evidence>
<dbReference type="GO" id="GO:0012505">
    <property type="term" value="C:endomembrane system"/>
    <property type="evidence" value="ECO:0007669"/>
    <property type="project" value="UniProtKB-SubCell"/>
</dbReference>
<gene>
    <name evidence="6" type="ORF">D3880_13255</name>
</gene>
<keyword evidence="7" id="KW-1185">Reference proteome</keyword>
<evidence type="ECO:0000256" key="4">
    <source>
        <dbReference type="ARBA" id="ARBA00023136"/>
    </source>
</evidence>
<dbReference type="AlphaFoldDB" id="A0A385Z2E4"/>
<evidence type="ECO:0000313" key="6">
    <source>
        <dbReference type="EMBL" id="AYC33256.1"/>
    </source>
</evidence>
<keyword evidence="4 5" id="KW-0472">Membrane</keyword>
<organism evidence="6 7">
    <name type="scientific">Pseudomonas cavernae</name>
    <dbReference type="NCBI Taxonomy" id="2320867"/>
    <lineage>
        <taxon>Bacteria</taxon>
        <taxon>Pseudomonadati</taxon>
        <taxon>Pseudomonadota</taxon>
        <taxon>Gammaproteobacteria</taxon>
        <taxon>Pseudomonadales</taxon>
        <taxon>Pseudomonadaceae</taxon>
        <taxon>Pseudomonas</taxon>
    </lineage>
</organism>
<feature type="transmembrane region" description="Helical" evidence="5">
    <location>
        <begin position="87"/>
        <end position="112"/>
    </location>
</feature>
<dbReference type="InterPro" id="IPR007318">
    <property type="entry name" value="Phopholipid_MeTrfase"/>
</dbReference>
<proteinExistence type="predicted"/>
<evidence type="ECO:0000313" key="7">
    <source>
        <dbReference type="Proteomes" id="UP000265560"/>
    </source>
</evidence>
<accession>A0A385Z2E4</accession>
<feature type="transmembrane region" description="Helical" evidence="5">
    <location>
        <begin position="33"/>
        <end position="52"/>
    </location>
</feature>
<keyword evidence="3 5" id="KW-1133">Transmembrane helix</keyword>
<dbReference type="GO" id="GO:0032259">
    <property type="term" value="P:methylation"/>
    <property type="evidence" value="ECO:0007669"/>
    <property type="project" value="UniProtKB-KW"/>
</dbReference>
<keyword evidence="2 5" id="KW-0812">Transmembrane</keyword>